<comment type="caution">
    <text evidence="1">The sequence shown here is derived from an EMBL/GenBank/DDBJ whole genome shotgun (WGS) entry which is preliminary data.</text>
</comment>
<organism evidence="1 2">
    <name type="scientific">Olea europaea subsp. europaea</name>
    <dbReference type="NCBI Taxonomy" id="158383"/>
    <lineage>
        <taxon>Eukaryota</taxon>
        <taxon>Viridiplantae</taxon>
        <taxon>Streptophyta</taxon>
        <taxon>Embryophyta</taxon>
        <taxon>Tracheophyta</taxon>
        <taxon>Spermatophyta</taxon>
        <taxon>Magnoliopsida</taxon>
        <taxon>eudicotyledons</taxon>
        <taxon>Gunneridae</taxon>
        <taxon>Pentapetalae</taxon>
        <taxon>asterids</taxon>
        <taxon>lamiids</taxon>
        <taxon>Lamiales</taxon>
        <taxon>Oleaceae</taxon>
        <taxon>Oleeae</taxon>
        <taxon>Olea</taxon>
    </lineage>
</organism>
<evidence type="ECO:0000313" key="2">
    <source>
        <dbReference type="Proteomes" id="UP000594638"/>
    </source>
</evidence>
<keyword evidence="2" id="KW-1185">Reference proteome</keyword>
<sequence length="89" mass="9630">MEIASTGNADCGLTRILGVWFAVEISRFSMEGASTGNGGCGGNDYSMGWWLGGSLVREGERTNISTETQHLEVRSTLAEVFTPRPMRQS</sequence>
<reference evidence="1 2" key="1">
    <citation type="submission" date="2019-12" db="EMBL/GenBank/DDBJ databases">
        <authorList>
            <person name="Alioto T."/>
            <person name="Alioto T."/>
            <person name="Gomez Garrido J."/>
        </authorList>
    </citation>
    <scope>NUCLEOTIDE SEQUENCE [LARGE SCALE GENOMIC DNA]</scope>
</reference>
<gene>
    <name evidence="1" type="ORF">OLEA9_A081860</name>
</gene>
<dbReference type="Proteomes" id="UP000594638">
    <property type="component" value="Unassembled WGS sequence"/>
</dbReference>
<dbReference type="EMBL" id="CACTIH010007246">
    <property type="protein sequence ID" value="CAA3005511.1"/>
    <property type="molecule type" value="Genomic_DNA"/>
</dbReference>
<evidence type="ECO:0000313" key="1">
    <source>
        <dbReference type="EMBL" id="CAA3005511.1"/>
    </source>
</evidence>
<accession>A0A8S0TL18</accession>
<proteinExistence type="predicted"/>
<dbReference type="Gramene" id="OE9A081860T1">
    <property type="protein sequence ID" value="OE9A081860C1"/>
    <property type="gene ID" value="OE9A081860"/>
</dbReference>
<protein>
    <submittedName>
        <fullName evidence="1">Uncharacterized protein</fullName>
    </submittedName>
</protein>
<dbReference type="AlphaFoldDB" id="A0A8S0TL18"/>
<name>A0A8S0TL18_OLEEU</name>